<name>A0ABW0Q350_9HYPH</name>
<evidence type="ECO:0000313" key="2">
    <source>
        <dbReference type="EMBL" id="MFC5518087.1"/>
    </source>
</evidence>
<organism evidence="2 3">
    <name type="scientific">Kaistia terrae</name>
    <dbReference type="NCBI Taxonomy" id="537017"/>
    <lineage>
        <taxon>Bacteria</taxon>
        <taxon>Pseudomonadati</taxon>
        <taxon>Pseudomonadota</taxon>
        <taxon>Alphaproteobacteria</taxon>
        <taxon>Hyphomicrobiales</taxon>
        <taxon>Kaistiaceae</taxon>
        <taxon>Kaistia</taxon>
    </lineage>
</organism>
<protein>
    <submittedName>
        <fullName evidence="2">Glycosyltransferase family 2 protein</fullName>
        <ecNumber evidence="2">2.4.-.-</ecNumber>
    </submittedName>
</protein>
<dbReference type="PANTHER" id="PTHR22916">
    <property type="entry name" value="GLYCOSYLTRANSFERASE"/>
    <property type="match status" value="1"/>
</dbReference>
<feature type="domain" description="Glycosyltransferase 2-like" evidence="1">
    <location>
        <begin position="6"/>
        <end position="109"/>
    </location>
</feature>
<keyword evidence="3" id="KW-1185">Reference proteome</keyword>
<dbReference type="RefSeq" id="WP_266343737.1">
    <property type="nucleotide sequence ID" value="NZ_JAPKNH010000003.1"/>
</dbReference>
<accession>A0ABW0Q350</accession>
<dbReference type="SUPFAM" id="SSF53448">
    <property type="entry name" value="Nucleotide-diphospho-sugar transferases"/>
    <property type="match status" value="1"/>
</dbReference>
<gene>
    <name evidence="2" type="ORF">ACFPP9_20075</name>
</gene>
<dbReference type="Gene3D" id="3.90.550.10">
    <property type="entry name" value="Spore Coat Polysaccharide Biosynthesis Protein SpsA, Chain A"/>
    <property type="match status" value="1"/>
</dbReference>
<keyword evidence="2" id="KW-0328">Glycosyltransferase</keyword>
<dbReference type="EC" id="2.4.-.-" evidence="2"/>
<evidence type="ECO:0000259" key="1">
    <source>
        <dbReference type="Pfam" id="PF00535"/>
    </source>
</evidence>
<dbReference type="CDD" id="cd00761">
    <property type="entry name" value="Glyco_tranf_GTA_type"/>
    <property type="match status" value="1"/>
</dbReference>
<keyword evidence="2" id="KW-0808">Transferase</keyword>
<comment type="caution">
    <text evidence="2">The sequence shown here is derived from an EMBL/GenBank/DDBJ whole genome shotgun (WGS) entry which is preliminary data.</text>
</comment>
<evidence type="ECO:0000313" key="3">
    <source>
        <dbReference type="Proteomes" id="UP001596150"/>
    </source>
</evidence>
<dbReference type="InterPro" id="IPR001173">
    <property type="entry name" value="Glyco_trans_2-like"/>
</dbReference>
<dbReference type="EMBL" id="JBHSML010000013">
    <property type="protein sequence ID" value="MFC5518087.1"/>
    <property type="molecule type" value="Genomic_DNA"/>
</dbReference>
<dbReference type="Pfam" id="PF00535">
    <property type="entry name" value="Glycos_transf_2"/>
    <property type="match status" value="1"/>
</dbReference>
<dbReference type="Proteomes" id="UP001596150">
    <property type="component" value="Unassembled WGS sequence"/>
</dbReference>
<dbReference type="GO" id="GO:0016757">
    <property type="term" value="F:glycosyltransferase activity"/>
    <property type="evidence" value="ECO:0007669"/>
    <property type="project" value="UniProtKB-KW"/>
</dbReference>
<dbReference type="InterPro" id="IPR029044">
    <property type="entry name" value="Nucleotide-diphossugar_trans"/>
</dbReference>
<proteinExistence type="predicted"/>
<sequence>MAIEISAILTTFNRAEFLPLVLDALVNQTLARDKFEVIVVNDGSSDDTLSILDRYRNILPIKCFTLRHSGIATVKNIGVFAAQAPIVVFLDDDDTLHPNALRAHFHAHQTHSEPRQAILGHTNLAPEVTKSPVMDYVVNRAGLLFSYSNLSSSRQYGWREFWGGRSSCKRSFLVENGMFTPEFHFGYEDIECGWRLNSLGLEVFYEPAAQSTMVRSVTFDGFCTRSYRQGVAAHHFHRLHPVSIIRDYLQIEETIALWERCWRDYGYILRTARQADQSAREALDSDPAENDRLGMLYDSSFRLSFAKGFQDAASLAEGRPQRKQVGYGLPGR</sequence>
<reference evidence="3" key="1">
    <citation type="journal article" date="2019" name="Int. J. Syst. Evol. Microbiol.">
        <title>The Global Catalogue of Microorganisms (GCM) 10K type strain sequencing project: providing services to taxonomists for standard genome sequencing and annotation.</title>
        <authorList>
            <consortium name="The Broad Institute Genomics Platform"/>
            <consortium name="The Broad Institute Genome Sequencing Center for Infectious Disease"/>
            <person name="Wu L."/>
            <person name="Ma J."/>
        </authorList>
    </citation>
    <scope>NUCLEOTIDE SEQUENCE [LARGE SCALE GENOMIC DNA]</scope>
    <source>
        <strain evidence="3">KACC 12633</strain>
    </source>
</reference>